<evidence type="ECO:0000313" key="3">
    <source>
        <dbReference type="EMBL" id="MCB5180694.1"/>
    </source>
</evidence>
<gene>
    <name evidence="3" type="ORF">LG632_15045</name>
</gene>
<feature type="signal peptide" evidence="2">
    <location>
        <begin position="1"/>
        <end position="25"/>
    </location>
</feature>
<name>A0ABS8B7U6_9ACTN</name>
<feature type="chain" id="PRO_5046545105" description="Lipoprotein" evidence="2">
    <location>
        <begin position="26"/>
        <end position="188"/>
    </location>
</feature>
<dbReference type="Proteomes" id="UP001199054">
    <property type="component" value="Unassembled WGS sequence"/>
</dbReference>
<feature type="region of interest" description="Disordered" evidence="1">
    <location>
        <begin position="25"/>
        <end position="88"/>
    </location>
</feature>
<keyword evidence="2" id="KW-0732">Signal</keyword>
<reference evidence="3 4" key="1">
    <citation type="submission" date="2021-10" db="EMBL/GenBank/DDBJ databases">
        <title>Streptomyces sp. strain SMC 277, a novel streptomycete isolated from soil.</title>
        <authorList>
            <person name="Chanama M."/>
        </authorList>
    </citation>
    <scope>NUCLEOTIDE SEQUENCE [LARGE SCALE GENOMIC DNA]</scope>
    <source>
        <strain evidence="3 4">SMC 277</strain>
    </source>
</reference>
<evidence type="ECO:0000313" key="4">
    <source>
        <dbReference type="Proteomes" id="UP001199054"/>
    </source>
</evidence>
<organism evidence="3 4">
    <name type="scientific">Streptomyces antimicrobicus</name>
    <dbReference type="NCBI Taxonomy" id="2883108"/>
    <lineage>
        <taxon>Bacteria</taxon>
        <taxon>Bacillati</taxon>
        <taxon>Actinomycetota</taxon>
        <taxon>Actinomycetes</taxon>
        <taxon>Kitasatosporales</taxon>
        <taxon>Streptomycetaceae</taxon>
        <taxon>Streptomyces</taxon>
    </lineage>
</organism>
<keyword evidence="4" id="KW-1185">Reference proteome</keyword>
<dbReference type="RefSeq" id="WP_226727562.1">
    <property type="nucleotide sequence ID" value="NZ_JAJAUY010000050.1"/>
</dbReference>
<sequence>MGRARGTGTVAALAALALMSAACQAAGGGPGGSGGSGGAEGTGGAGGSGRAGGVDRPGSSASDVAPRAAADPGRVRVGRVSPDTSADGTAHVACSEIDAQFTVEPSAAATRWRATALDHDPVADGSGAERGIAPDVVVTPDTGALAPGERVTVRVRGRFDGERPVFWVVVQALEQDGDVRQRIAFSCR</sequence>
<protein>
    <recommendedName>
        <fullName evidence="5">Lipoprotein</fullName>
    </recommendedName>
</protein>
<evidence type="ECO:0000256" key="1">
    <source>
        <dbReference type="SAM" id="MobiDB-lite"/>
    </source>
</evidence>
<accession>A0ABS8B7U6</accession>
<evidence type="ECO:0008006" key="5">
    <source>
        <dbReference type="Google" id="ProtNLM"/>
    </source>
</evidence>
<feature type="compositionally biased region" description="Gly residues" evidence="1">
    <location>
        <begin position="26"/>
        <end position="52"/>
    </location>
</feature>
<dbReference type="EMBL" id="JAJAUY010000050">
    <property type="protein sequence ID" value="MCB5180694.1"/>
    <property type="molecule type" value="Genomic_DNA"/>
</dbReference>
<proteinExistence type="predicted"/>
<evidence type="ECO:0000256" key="2">
    <source>
        <dbReference type="SAM" id="SignalP"/>
    </source>
</evidence>
<dbReference type="PROSITE" id="PS51257">
    <property type="entry name" value="PROKAR_LIPOPROTEIN"/>
    <property type="match status" value="1"/>
</dbReference>
<comment type="caution">
    <text evidence="3">The sequence shown here is derived from an EMBL/GenBank/DDBJ whole genome shotgun (WGS) entry which is preliminary data.</text>
</comment>